<protein>
    <submittedName>
        <fullName evidence="7">Uncharacterized protein</fullName>
    </submittedName>
</protein>
<name>A0A4U8UVB4_STECR</name>
<feature type="domain" description="Exocyst complex component Sec3 C-terminal" evidence="6">
    <location>
        <begin position="437"/>
        <end position="739"/>
    </location>
</feature>
<dbReference type="Pfam" id="PF09763">
    <property type="entry name" value="Sec3_CC"/>
    <property type="match status" value="1"/>
</dbReference>
<evidence type="ECO:0000259" key="5">
    <source>
        <dbReference type="Pfam" id="PF09763"/>
    </source>
</evidence>
<organism evidence="7 8">
    <name type="scientific">Steinernema carpocapsae</name>
    <name type="common">Entomopathogenic nematode</name>
    <dbReference type="NCBI Taxonomy" id="34508"/>
    <lineage>
        <taxon>Eukaryota</taxon>
        <taxon>Metazoa</taxon>
        <taxon>Ecdysozoa</taxon>
        <taxon>Nematoda</taxon>
        <taxon>Chromadorea</taxon>
        <taxon>Rhabditida</taxon>
        <taxon>Tylenchina</taxon>
        <taxon>Panagrolaimomorpha</taxon>
        <taxon>Strongyloidoidea</taxon>
        <taxon>Steinernematidae</taxon>
        <taxon>Steinernema</taxon>
    </lineage>
</organism>
<dbReference type="STRING" id="34508.A0A4U8UVB4"/>
<accession>A0A4U8UVB4</accession>
<evidence type="ECO:0000313" key="8">
    <source>
        <dbReference type="Proteomes" id="UP000298663"/>
    </source>
</evidence>
<dbReference type="Pfam" id="PF20654">
    <property type="entry name" value="Sec3_C-term"/>
    <property type="match status" value="1"/>
</dbReference>
<evidence type="ECO:0000256" key="3">
    <source>
        <dbReference type="ARBA" id="ARBA00022483"/>
    </source>
</evidence>
<dbReference type="InterPro" id="IPR019160">
    <property type="entry name" value="Sec3_CC"/>
</dbReference>
<evidence type="ECO:0000256" key="1">
    <source>
        <dbReference type="ARBA" id="ARBA00006518"/>
    </source>
</evidence>
<evidence type="ECO:0000256" key="2">
    <source>
        <dbReference type="ARBA" id="ARBA00022448"/>
    </source>
</evidence>
<keyword evidence="8" id="KW-1185">Reference proteome</keyword>
<gene>
    <name evidence="7" type="ORF">L596_003971</name>
</gene>
<reference evidence="7 8" key="2">
    <citation type="journal article" date="2019" name="G3 (Bethesda)">
        <title>Hybrid Assembly of the Genome of the Entomopathogenic Nematode Steinernema carpocapsae Identifies the X-Chromosome.</title>
        <authorList>
            <person name="Serra L."/>
            <person name="Macchietto M."/>
            <person name="Macias-Munoz A."/>
            <person name="McGill C.J."/>
            <person name="Rodriguez I.M."/>
            <person name="Rodriguez B."/>
            <person name="Murad R."/>
            <person name="Mortazavi A."/>
        </authorList>
    </citation>
    <scope>NUCLEOTIDE SEQUENCE [LARGE SCALE GENOMIC DNA]</scope>
    <source>
        <strain evidence="7 8">ALL</strain>
    </source>
</reference>
<evidence type="ECO:0000256" key="4">
    <source>
        <dbReference type="ARBA" id="ARBA00023054"/>
    </source>
</evidence>
<dbReference type="GO" id="GO:0006893">
    <property type="term" value="P:Golgi to plasma membrane transport"/>
    <property type="evidence" value="ECO:0007669"/>
    <property type="project" value="TreeGrafter"/>
</dbReference>
<evidence type="ECO:0000259" key="6">
    <source>
        <dbReference type="Pfam" id="PF20654"/>
    </source>
</evidence>
<dbReference type="InterPro" id="IPR048628">
    <property type="entry name" value="Sec3_C"/>
</dbReference>
<evidence type="ECO:0000313" key="7">
    <source>
        <dbReference type="EMBL" id="TMS36914.1"/>
    </source>
</evidence>
<dbReference type="PANTHER" id="PTHR16092:SF14">
    <property type="entry name" value="EXOCYST COMPLEX COMPONENT 1 ISOFORM X1"/>
    <property type="match status" value="1"/>
</dbReference>
<keyword evidence="4" id="KW-0175">Coiled coil</keyword>
<dbReference type="OrthoDB" id="27109at2759"/>
<dbReference type="EMBL" id="AZBU02000001">
    <property type="protein sequence ID" value="TMS36914.1"/>
    <property type="molecule type" value="Genomic_DNA"/>
</dbReference>
<sequence>MEATELLPPFSSLTTTADEAAEKKVAGAAKKDAAKAAEKAAQKAAAEAAKKVAAEAAEKVAAEAAQKAAAEAAEKPINQKEETDFRKLLAKSELKIGEAEKFARALNEQLTQLDGANIESIMDNEQAVTDLINLIDQGLDEATNLETQLNNFDDILSYVRDSVELIEEKDSLGAVERNNTVKLVNELESFLYAIDLVNEDHIQVLQRPNLSDPSSISRCCVAARAMNNFLNTKTSLNLMDAYKVQTERLSGISDSFVDTLMAHVSGLFHRLNEMLEGQDWHELSLPKQSQRFHALNPFADLISWLKQSKPSVYQKVIQRYIEETRKLYARNMKRFFDVLEPRLERIGANDRKSTLKATDIGRGTLGRTSGRVDWSDYGYGKYLKLMETVLGELAPVVDSEEKFCIRFFHITSDILNAMETQSTGSGDSGGMMAGGRNMEKHLNDKIRDVMTPLFDTLEGHLESFVKTCCSQRATVVFPLFVMLSKRARVNQNACSFFAVMILGRLVVLMKRQFDMLMEKEARALEAVKLTKKVRVGVLESIQRFEGLAKCAEKAFSEGSERRNELDRWYGELVNSIMRGIENVASSPYSKSPTSVVRFENYHTLYLTLSEMKIECLDARRKEAKKLYQDNMQAYIKEYMGRPLEKIHYFFEQVQNAIDSGIKPDEISFQSSFTREELRKVISSYPGKEVKKGLEMLYKKVEKHLMEQSPLLQVVWRNMQDEFLKQLKHYQQVIGRCYPNQRVDLEVSINEVLLFFSEIAQQH</sequence>
<dbReference type="GO" id="GO:0005546">
    <property type="term" value="F:phosphatidylinositol-4,5-bisphosphate binding"/>
    <property type="evidence" value="ECO:0007669"/>
    <property type="project" value="TreeGrafter"/>
</dbReference>
<comment type="caution">
    <text evidence="7">The sequence shown here is derived from an EMBL/GenBank/DDBJ whole genome shotgun (WGS) entry which is preliminary data.</text>
</comment>
<dbReference type="GO" id="GO:0000145">
    <property type="term" value="C:exocyst"/>
    <property type="evidence" value="ECO:0007669"/>
    <property type="project" value="InterPro"/>
</dbReference>
<keyword evidence="2" id="KW-0813">Transport</keyword>
<reference evidence="7 8" key="1">
    <citation type="journal article" date="2015" name="Genome Biol.">
        <title>Comparative genomics of Steinernema reveals deeply conserved gene regulatory networks.</title>
        <authorList>
            <person name="Dillman A.R."/>
            <person name="Macchietto M."/>
            <person name="Porter C.F."/>
            <person name="Rogers A."/>
            <person name="Williams B."/>
            <person name="Antoshechkin I."/>
            <person name="Lee M.M."/>
            <person name="Goodwin Z."/>
            <person name="Lu X."/>
            <person name="Lewis E.E."/>
            <person name="Goodrich-Blair H."/>
            <person name="Stock S.P."/>
            <person name="Adams B.J."/>
            <person name="Sternberg P.W."/>
            <person name="Mortazavi A."/>
        </authorList>
    </citation>
    <scope>NUCLEOTIDE SEQUENCE [LARGE SCALE GENOMIC DNA]</scope>
    <source>
        <strain evidence="7 8">ALL</strain>
    </source>
</reference>
<dbReference type="AlphaFoldDB" id="A0A4U8UVB4"/>
<feature type="domain" description="Exocyst complex component Sec3 coiled-coil" evidence="5">
    <location>
        <begin position="100"/>
        <end position="229"/>
    </location>
</feature>
<dbReference type="GO" id="GO:0005886">
    <property type="term" value="C:plasma membrane"/>
    <property type="evidence" value="ECO:0007669"/>
    <property type="project" value="TreeGrafter"/>
</dbReference>
<dbReference type="Proteomes" id="UP000298663">
    <property type="component" value="Unassembled WGS sequence"/>
</dbReference>
<comment type="similarity">
    <text evidence="1">Belongs to the SEC3 family.</text>
</comment>
<proteinExistence type="inferred from homology"/>
<keyword evidence="3" id="KW-0268">Exocytosis</keyword>
<dbReference type="PANTHER" id="PTHR16092">
    <property type="entry name" value="SEC3/SYNTAXIN-RELATED"/>
    <property type="match status" value="1"/>
</dbReference>
<dbReference type="GO" id="GO:0006887">
    <property type="term" value="P:exocytosis"/>
    <property type="evidence" value="ECO:0007669"/>
    <property type="project" value="UniProtKB-KW"/>
</dbReference>